<evidence type="ECO:0000256" key="2">
    <source>
        <dbReference type="ARBA" id="ARBA00022741"/>
    </source>
</evidence>
<feature type="region of interest" description="Disordered" evidence="7">
    <location>
        <begin position="958"/>
        <end position="989"/>
    </location>
</feature>
<evidence type="ECO:0000313" key="11">
    <source>
        <dbReference type="EMBL" id="KAK2184184.1"/>
    </source>
</evidence>
<dbReference type="Pfam" id="PF00749">
    <property type="entry name" value="tRNA-synt_1c"/>
    <property type="match status" value="1"/>
</dbReference>
<dbReference type="Pfam" id="PF00587">
    <property type="entry name" value="tRNA-synt_2b"/>
    <property type="match status" value="1"/>
</dbReference>
<dbReference type="Gene3D" id="3.90.800.10">
    <property type="entry name" value="Glutamyl-tRNA Synthetase, Domain 3"/>
    <property type="match status" value="1"/>
</dbReference>
<dbReference type="CDD" id="cd00862">
    <property type="entry name" value="ProRS_anticodon_zinc"/>
    <property type="match status" value="1"/>
</dbReference>
<feature type="domain" description="GST C-terminal" evidence="8">
    <location>
        <begin position="45"/>
        <end position="170"/>
    </location>
</feature>
<feature type="domain" description="WHEP-TRS" evidence="10">
    <location>
        <begin position="989"/>
        <end position="1045"/>
    </location>
</feature>
<dbReference type="Proteomes" id="UP001209878">
    <property type="component" value="Unassembled WGS sequence"/>
</dbReference>
<organism evidence="11 12">
    <name type="scientific">Ridgeia piscesae</name>
    <name type="common">Tubeworm</name>
    <dbReference type="NCBI Taxonomy" id="27915"/>
    <lineage>
        <taxon>Eukaryota</taxon>
        <taxon>Metazoa</taxon>
        <taxon>Spiralia</taxon>
        <taxon>Lophotrochozoa</taxon>
        <taxon>Annelida</taxon>
        <taxon>Polychaeta</taxon>
        <taxon>Sedentaria</taxon>
        <taxon>Canalipalpata</taxon>
        <taxon>Sabellida</taxon>
        <taxon>Siboglinidae</taxon>
        <taxon>Ridgeia</taxon>
    </lineage>
</organism>
<dbReference type="PROSITE" id="PS50405">
    <property type="entry name" value="GST_CTER"/>
    <property type="match status" value="1"/>
</dbReference>
<evidence type="ECO:0000259" key="8">
    <source>
        <dbReference type="PROSITE" id="PS50405"/>
    </source>
</evidence>
<dbReference type="GO" id="GO:0006433">
    <property type="term" value="P:prolyl-tRNA aminoacylation"/>
    <property type="evidence" value="ECO:0007669"/>
    <property type="project" value="InterPro"/>
</dbReference>
<feature type="domain" description="WHEP-TRS" evidence="10">
    <location>
        <begin position="752"/>
        <end position="808"/>
    </location>
</feature>
<dbReference type="InterPro" id="IPR045864">
    <property type="entry name" value="aa-tRNA-synth_II/BPL/LPL"/>
</dbReference>
<dbReference type="PROSITE" id="PS51185">
    <property type="entry name" value="WHEP_TRS_2"/>
    <property type="match status" value="5"/>
</dbReference>
<dbReference type="FunFam" id="3.30.930.10:FF:000007">
    <property type="entry name" value="Bifunctional glutamate/proline--tRNA ligase"/>
    <property type="match status" value="1"/>
</dbReference>
<evidence type="ECO:0000256" key="4">
    <source>
        <dbReference type="ARBA" id="ARBA00022884"/>
    </source>
</evidence>
<evidence type="ECO:0008006" key="13">
    <source>
        <dbReference type="Google" id="ProtNLM"/>
    </source>
</evidence>
<dbReference type="InterPro" id="IPR020058">
    <property type="entry name" value="Glu/Gln-tRNA-synth_Ib_cat-dom"/>
</dbReference>
<dbReference type="SUPFAM" id="SSF47060">
    <property type="entry name" value="S15/NS1 RNA-binding domain"/>
    <property type="match status" value="5"/>
</dbReference>
<dbReference type="InterPro" id="IPR004046">
    <property type="entry name" value="GST_C"/>
</dbReference>
<feature type="region of interest" description="Disordered" evidence="7">
    <location>
        <begin position="707"/>
        <end position="752"/>
    </location>
</feature>
<feature type="region of interest" description="Disordered" evidence="7">
    <location>
        <begin position="797"/>
        <end position="859"/>
    </location>
</feature>
<dbReference type="InterPro" id="IPR011035">
    <property type="entry name" value="Ribosomal_bL25/Gln-tRNA_synth"/>
</dbReference>
<dbReference type="InterPro" id="IPR020059">
    <property type="entry name" value="Glu/Gln-tRNA-synth_Ib_codon-bd"/>
</dbReference>
<keyword evidence="2" id="KW-0547">Nucleotide-binding</keyword>
<dbReference type="SUPFAM" id="SSF52374">
    <property type="entry name" value="Nucleotidylyl transferase"/>
    <property type="match status" value="1"/>
</dbReference>
<dbReference type="InterPro" id="IPR001412">
    <property type="entry name" value="aa-tRNA-synth_I_CS"/>
</dbReference>
<dbReference type="InterPro" id="IPR020056">
    <property type="entry name" value="Rbsml_bL25/Gln-tRNA_synth_N"/>
</dbReference>
<feature type="domain" description="WHEP-TRS" evidence="10">
    <location>
        <begin position="1065"/>
        <end position="1121"/>
    </location>
</feature>
<dbReference type="CDD" id="cd00936">
    <property type="entry name" value="WEPRS_RNA"/>
    <property type="match status" value="5"/>
</dbReference>
<keyword evidence="1" id="KW-0436">Ligase</keyword>
<dbReference type="Gene3D" id="1.10.287.10">
    <property type="entry name" value="S15/NS1, RNA-binding"/>
    <property type="match status" value="5"/>
</dbReference>
<dbReference type="Gene3D" id="1.20.1050.130">
    <property type="match status" value="1"/>
</dbReference>
<feature type="region of interest" description="Disordered" evidence="7">
    <location>
        <begin position="1115"/>
        <end position="1169"/>
    </location>
</feature>
<dbReference type="InterPro" id="IPR049437">
    <property type="entry name" value="tRNA-synt_1c_C2"/>
</dbReference>
<dbReference type="Gene3D" id="3.40.50.620">
    <property type="entry name" value="HUPs"/>
    <property type="match status" value="1"/>
</dbReference>
<dbReference type="Gene3D" id="3.30.110.30">
    <property type="entry name" value="C-terminal domain of ProRS"/>
    <property type="match status" value="1"/>
</dbReference>
<dbReference type="InterPro" id="IPR004154">
    <property type="entry name" value="Anticodon-bd"/>
</dbReference>
<evidence type="ECO:0000259" key="10">
    <source>
        <dbReference type="PROSITE" id="PS51185"/>
    </source>
</evidence>
<comment type="caution">
    <text evidence="11">The sequence shown here is derived from an EMBL/GenBank/DDBJ whole genome shotgun (WGS) entry which is preliminary data.</text>
</comment>
<dbReference type="InterPro" id="IPR004526">
    <property type="entry name" value="Glu-tRNA-synth_arc/euk"/>
</dbReference>
<dbReference type="CDD" id="cd00807">
    <property type="entry name" value="GlnRS_core"/>
    <property type="match status" value="1"/>
</dbReference>
<dbReference type="InterPro" id="IPR016061">
    <property type="entry name" value="Pro-tRNA_ligase_II_C"/>
</dbReference>
<dbReference type="PANTHER" id="PTHR43382">
    <property type="entry name" value="PROLYL-TRNA SYNTHETASE"/>
    <property type="match status" value="1"/>
</dbReference>
<reference evidence="11" key="1">
    <citation type="journal article" date="2023" name="Mol. Biol. Evol.">
        <title>Third-Generation Sequencing Reveals the Adaptive Role of the Epigenome in Three Deep-Sea Polychaetes.</title>
        <authorList>
            <person name="Perez M."/>
            <person name="Aroh O."/>
            <person name="Sun Y."/>
            <person name="Lan Y."/>
            <person name="Juniper S.K."/>
            <person name="Young C.R."/>
            <person name="Angers B."/>
            <person name="Qian P.Y."/>
        </authorList>
    </citation>
    <scope>NUCLEOTIDE SEQUENCE</scope>
    <source>
        <strain evidence="11">R07B-5</strain>
    </source>
</reference>
<dbReference type="SUPFAM" id="SSF47616">
    <property type="entry name" value="GST C-terminal domain-like"/>
    <property type="match status" value="1"/>
</dbReference>
<dbReference type="FunFam" id="3.30.110.30:FF:000001">
    <property type="entry name" value="Bifunctional glutamate/proline--tRNA ligase"/>
    <property type="match status" value="1"/>
</dbReference>
<dbReference type="FunFam" id="3.40.50.800:FF:000005">
    <property type="entry name" value="bifunctional glutamate/proline--tRNA ligase"/>
    <property type="match status" value="1"/>
</dbReference>
<dbReference type="GO" id="GO:0005524">
    <property type="term" value="F:ATP binding"/>
    <property type="evidence" value="ECO:0007669"/>
    <property type="project" value="UniProtKB-KW"/>
</dbReference>
<dbReference type="GO" id="GO:0017101">
    <property type="term" value="C:aminoacyl-tRNA synthetase multienzyme complex"/>
    <property type="evidence" value="ECO:0007669"/>
    <property type="project" value="UniProtKB-ARBA"/>
</dbReference>
<dbReference type="InterPro" id="IPR017449">
    <property type="entry name" value="Pro-tRNA_synth_II"/>
</dbReference>
<sequence length="1713" mass="189712">MTKVTVSKTSPPGAVLLAIEYAKGSNGLVVQEGNANTLVTSSGETFTSNASILRYLARSTPDLGFYGNTIMDRTEVDHWLDFCTWRLTCSSEVKDALQYLDKVLAPLTYLVTNALTLADFSVWDALRGSQEFQKLLAAGEAPRNITRYYKFLSEQEKFKAVAKRLPEVKIVPSKEGKKERKEEGKFIDLPGAEMGKVVVRFPPEASGYLHVGHAKAALLNQYYQQAFNGKLVMRFDDTNPAKEEEEYEKVILEDINMLGLKPDVFTFTSDHFERILGLCQKMIELEKAYVDDTDAETMKKEREERVESAARSNSVKENLRRWAAMKQGTEYGQKCCVRAKIDMKSDNGCLRDPTIYRCKGMAHPRTGTKYKVYPTYDFACPIVDSVEGITHALRTTEYHDRDDQYYWFIDALGLRKPHVWAYSRLNLQNTVMSKRKLTWFVNEGLVDGWDDPRFPTVRGVLRRGMTVEGLKEFVISQGSSRSVVMMEWDKIWAVNKKVIDPIAPRFTALLKDKVVPVKVAGVKEEAKDVAKHPKNVDVGTKKIWYSGKVFIDGADAETLSPGEMVTFINWGNLVVKSINRNNTGEIESIDAELNLQNTDYKKTQKLTWLAETTKAPLVPALCIYFDNIISKPVLSKDDDFKNFVNKDTKTEYVMLGDPELAALKKGDIIQLQRRGYFICDSAYEPPSRHSSRANPCILFYIPDGHTKEMPSSGSKHKDVGSAKERAQSAKGKAAEKSPQDEQPPATVASSGNAAAIDQQITDQGNKIRQLKGEKAAKDVIQQQVKVLLSLKEQYQTVTGQAWKPSDAKPSTQAKPAKSAADTSSAPSGSDSKQVDELSGKIEAQGNRVRQMKGSGASKDEVTAQVKVLLDLKAQYQKAAGKAWQPGAKADTKAAKSGVETSSAPSGSDSKQIDQLSGKIEAQGNKVRQLKGSGASKDEVTAQVKVLLDLKAQYQKAAGKAWQPGAKADTKAAKSGVETSSAPGGSDSKQVDELLGKIEAQGNKVRQLKGSGASKDEVTAHVKVLLDLKAQYQKAAGKAWQPGAKAEVKAVPTATASAPSVSGSNQKEELLAKIEAQGTKVRQLKDSGASKEEVDSEVKQLLALKASYKELTGEDLAAGGKGKKGKKQESGSGGKPKTEKAKPQQGQKKAPEQRPEAVGATGERKKVTRLGLESRKEENLSDWYSQVIKKAKMTNYVVVVQVIMKAKMTNYVVVVQVIMKAKMTNYVVVVQVITKAEMIEYYDISGCYVLRQWSFGIWERISRWFDDKIKEMGFQNCYFPMFVSAAALEKEKEHIQDFAPEVAWVTRSGQSELAEPIAVRPTSETVMYPSYAKWVQSHRDLPIKLNQWCNVVRWEFKHPQPFLRTREFLWQEGHSAHANADDAVKEVYEILDHYRDVYEYLLAVPVVQGRKTEKEKFAGGDFTTTVEAFVSASGRGIQAATSHHLGQNFSKMFDISFEDPETKEKQFAFQNSWGLTTRSIGIVVMVHGDNKGLVLPPRIACIQVVVVPVGVTTSLSEADEKALMAACDSLCGQLKAAGMRVKGDLRDNYSPGWKFNHWELKGVPLRVELGPREVKQGQLVLVRRDTGDKTTVKMAGACQSITDMLDTIQTSMFDKAKKDLDESIVMETSFEGFCHSLDAKKLLLSPFCGNSPCEDEIKKQSARDAVVEEGAPAMGAKALCIPFQQPQPIKASDRCICPGCTEKPQFYTLFGRSY</sequence>
<dbReference type="InterPro" id="IPR014729">
    <property type="entry name" value="Rossmann-like_a/b/a_fold"/>
</dbReference>
<dbReference type="InterPro" id="IPR036621">
    <property type="entry name" value="Anticodon-bd_dom_sf"/>
</dbReference>
<dbReference type="Gene3D" id="1.10.1160.10">
    <property type="entry name" value="Glutamyl-trna Synthetase, Domain 2"/>
    <property type="match status" value="1"/>
</dbReference>
<evidence type="ECO:0000256" key="6">
    <source>
        <dbReference type="ARBA" id="ARBA00023146"/>
    </source>
</evidence>
<protein>
    <recommendedName>
        <fullName evidence="13">Prolyl-tRNA synthetase</fullName>
    </recommendedName>
</protein>
<dbReference type="SMART" id="SM00991">
    <property type="entry name" value="WHEP-TRS"/>
    <property type="match status" value="5"/>
</dbReference>
<name>A0AAD9NXA2_RIDPI</name>
<dbReference type="Gene3D" id="3.40.50.800">
    <property type="entry name" value="Anticodon-binding domain"/>
    <property type="match status" value="1"/>
</dbReference>
<dbReference type="HAMAP" id="MF_01571">
    <property type="entry name" value="Pro_tRNA_synth_type3"/>
    <property type="match status" value="1"/>
</dbReference>
<feature type="compositionally biased region" description="Polar residues" evidence="7">
    <location>
        <begin position="898"/>
        <end position="914"/>
    </location>
</feature>
<dbReference type="InterPro" id="IPR036282">
    <property type="entry name" value="Glutathione-S-Trfase_C_sf"/>
</dbReference>
<dbReference type="NCBIfam" id="TIGR00408">
    <property type="entry name" value="proS_fam_I"/>
    <property type="match status" value="1"/>
</dbReference>
<proteinExistence type="inferred from homology"/>
<evidence type="ECO:0000256" key="3">
    <source>
        <dbReference type="ARBA" id="ARBA00022840"/>
    </source>
</evidence>
<feature type="compositionally biased region" description="Polar residues" evidence="7">
    <location>
        <begin position="820"/>
        <end position="831"/>
    </location>
</feature>
<dbReference type="GO" id="GO:0004827">
    <property type="term" value="F:proline-tRNA ligase activity"/>
    <property type="evidence" value="ECO:0007669"/>
    <property type="project" value="InterPro"/>
</dbReference>
<feature type="region of interest" description="Disordered" evidence="7">
    <location>
        <begin position="879"/>
        <end position="916"/>
    </location>
</feature>
<dbReference type="InterPro" id="IPR033721">
    <property type="entry name" value="ProRS_core_arch_euk"/>
</dbReference>
<evidence type="ECO:0000256" key="5">
    <source>
        <dbReference type="ARBA" id="ARBA00022917"/>
    </source>
</evidence>
<keyword evidence="12" id="KW-1185">Reference proteome</keyword>
<dbReference type="InterPro" id="IPR004499">
    <property type="entry name" value="Pro-tRNA-ligase_IIa_arc-type"/>
</dbReference>
<gene>
    <name evidence="11" type="ORF">NP493_277g03032</name>
</gene>
<dbReference type="EMBL" id="JAODUO010000278">
    <property type="protein sequence ID" value="KAK2184184.1"/>
    <property type="molecule type" value="Genomic_DNA"/>
</dbReference>
<dbReference type="PANTHER" id="PTHR43382:SF2">
    <property type="entry name" value="BIFUNCTIONAL GLUTAMATE_PROLINE--TRNA LIGASE"/>
    <property type="match status" value="1"/>
</dbReference>
<dbReference type="FunFam" id="3.40.50.620:FF:000070">
    <property type="entry name" value="Bifunctional glutamate/proline--tRNA ligase"/>
    <property type="match status" value="1"/>
</dbReference>
<dbReference type="SUPFAM" id="SSF55681">
    <property type="entry name" value="Class II aaRS and biotin synthetases"/>
    <property type="match status" value="1"/>
</dbReference>
<dbReference type="InterPro" id="IPR010987">
    <property type="entry name" value="Glutathione-S-Trfase_C-like"/>
</dbReference>
<feature type="domain" description="WHEP-TRS" evidence="10">
    <location>
        <begin position="911"/>
        <end position="967"/>
    </location>
</feature>
<dbReference type="Gene3D" id="2.40.240.10">
    <property type="entry name" value="Ribosomal Protein L25, Chain P"/>
    <property type="match status" value="1"/>
</dbReference>
<dbReference type="InterPro" id="IPR006195">
    <property type="entry name" value="aa-tRNA-synth_II"/>
</dbReference>
<feature type="domain" description="Aminoacyl-transfer RNA synthetases class-II family profile" evidence="9">
    <location>
        <begin position="1256"/>
        <end position="1495"/>
    </location>
</feature>
<dbReference type="GO" id="GO:0004818">
    <property type="term" value="F:glutamate-tRNA ligase activity"/>
    <property type="evidence" value="ECO:0007669"/>
    <property type="project" value="InterPro"/>
</dbReference>
<dbReference type="NCBIfam" id="TIGR00463">
    <property type="entry name" value="gltX_arch"/>
    <property type="match status" value="1"/>
</dbReference>
<keyword evidence="4" id="KW-0694">RNA-binding</keyword>
<dbReference type="CDD" id="cd10309">
    <property type="entry name" value="GST_C_GluProRS_N"/>
    <property type="match status" value="1"/>
</dbReference>
<dbReference type="Pfam" id="PF09180">
    <property type="entry name" value="ProRS-C_1"/>
    <property type="match status" value="1"/>
</dbReference>
<dbReference type="PROSITE" id="PS00178">
    <property type="entry name" value="AA_TRNA_LIGASE_I"/>
    <property type="match status" value="1"/>
</dbReference>
<dbReference type="SMART" id="SM00946">
    <property type="entry name" value="ProRS-C_1"/>
    <property type="match status" value="1"/>
</dbReference>
<evidence type="ECO:0000313" key="12">
    <source>
        <dbReference type="Proteomes" id="UP001209878"/>
    </source>
</evidence>
<dbReference type="SUPFAM" id="SSF64586">
    <property type="entry name" value="C-terminal domain of ProRS"/>
    <property type="match status" value="1"/>
</dbReference>
<dbReference type="Pfam" id="PF00458">
    <property type="entry name" value="WHEP-TRS"/>
    <property type="match status" value="5"/>
</dbReference>
<dbReference type="SUPFAM" id="SSF50715">
    <property type="entry name" value="Ribosomal protein L25-like"/>
    <property type="match status" value="1"/>
</dbReference>
<keyword evidence="5" id="KW-0648">Protein biosynthesis</keyword>
<evidence type="ECO:0000259" key="9">
    <source>
        <dbReference type="PROSITE" id="PS50862"/>
    </source>
</evidence>
<dbReference type="Pfam" id="PF03950">
    <property type="entry name" value="tRNA-synt_1c_C"/>
    <property type="match status" value="1"/>
</dbReference>
<dbReference type="SUPFAM" id="SSF52954">
    <property type="entry name" value="Class II aaRS ABD-related"/>
    <property type="match status" value="1"/>
</dbReference>
<evidence type="ECO:0000256" key="7">
    <source>
        <dbReference type="SAM" id="MobiDB-lite"/>
    </source>
</evidence>
<dbReference type="InterPro" id="IPR000924">
    <property type="entry name" value="Glu/Gln-tRNA-synth"/>
</dbReference>
<dbReference type="GO" id="GO:0005737">
    <property type="term" value="C:cytoplasm"/>
    <property type="evidence" value="ECO:0007669"/>
    <property type="project" value="InterPro"/>
</dbReference>
<dbReference type="Pfam" id="PF03129">
    <property type="entry name" value="HGTP_anticodon"/>
    <property type="match status" value="1"/>
</dbReference>
<feature type="domain" description="WHEP-TRS" evidence="10">
    <location>
        <begin position="833"/>
        <end position="889"/>
    </location>
</feature>
<dbReference type="InterPro" id="IPR002314">
    <property type="entry name" value="aa-tRNA-synt_IIb"/>
</dbReference>
<dbReference type="GO" id="GO:0003723">
    <property type="term" value="F:RNA binding"/>
    <property type="evidence" value="ECO:0007669"/>
    <property type="project" value="UniProtKB-KW"/>
</dbReference>
<dbReference type="GO" id="GO:0006424">
    <property type="term" value="P:glutamyl-tRNA aminoacylation"/>
    <property type="evidence" value="ECO:0007669"/>
    <property type="project" value="InterPro"/>
</dbReference>
<keyword evidence="3" id="KW-0067">ATP-binding</keyword>
<dbReference type="PRINTS" id="PR00987">
    <property type="entry name" value="TRNASYNTHGLU"/>
</dbReference>
<dbReference type="HAMAP" id="MF_02076">
    <property type="entry name" value="Glu_tRNA_synth_type2"/>
    <property type="match status" value="1"/>
</dbReference>
<dbReference type="Gene3D" id="3.30.930.10">
    <property type="entry name" value="Bira Bifunctional Protein, Domain 2"/>
    <property type="match status" value="1"/>
</dbReference>
<dbReference type="CDD" id="cd00778">
    <property type="entry name" value="ProRS_core_arch_euk"/>
    <property type="match status" value="1"/>
</dbReference>
<evidence type="ECO:0000256" key="1">
    <source>
        <dbReference type="ARBA" id="ARBA00022598"/>
    </source>
</evidence>
<dbReference type="PROSITE" id="PS50862">
    <property type="entry name" value="AA_TRNA_LIGASE_II"/>
    <property type="match status" value="1"/>
</dbReference>
<dbReference type="Pfam" id="PF20974">
    <property type="entry name" value="tRNA-synt_1c_C2"/>
    <property type="match status" value="1"/>
</dbReference>
<dbReference type="Pfam" id="PF00043">
    <property type="entry name" value="GST_C"/>
    <property type="match status" value="1"/>
</dbReference>
<keyword evidence="6" id="KW-0030">Aminoacyl-tRNA synthetase</keyword>
<accession>A0AAD9NXA2</accession>
<feature type="compositionally biased region" description="Basic and acidic residues" evidence="7">
    <location>
        <begin position="715"/>
        <end position="739"/>
    </location>
</feature>
<dbReference type="FunFam" id="1.10.1160.10:FF:000001">
    <property type="entry name" value="Glutamine--tRNA ligase"/>
    <property type="match status" value="1"/>
</dbReference>
<dbReference type="FunFam" id="3.90.800.10:FF:000001">
    <property type="entry name" value="Glutamine--tRNA ligase"/>
    <property type="match status" value="1"/>
</dbReference>
<dbReference type="InterPro" id="IPR000738">
    <property type="entry name" value="WHEP-TRS_dom"/>
</dbReference>
<dbReference type="InterPro" id="IPR009068">
    <property type="entry name" value="uS15_NS1_RNA-bd_sf"/>
</dbReference>
<dbReference type="InterPro" id="IPR020061">
    <property type="entry name" value="Glu_tRNA_lig_a-bdl"/>
</dbReference>